<dbReference type="InterPro" id="IPR040521">
    <property type="entry name" value="KDZ"/>
</dbReference>
<dbReference type="Pfam" id="PF18758">
    <property type="entry name" value="KDZ"/>
    <property type="match status" value="1"/>
</dbReference>
<dbReference type="AlphaFoldDB" id="A0A9P6CZN3"/>
<comment type="caution">
    <text evidence="2">The sequence shown here is derived from an EMBL/GenBank/DDBJ whole genome shotgun (WGS) entry which is preliminary data.</text>
</comment>
<gene>
    <name evidence="2" type="ORF">BDN71DRAFT_1565687</name>
</gene>
<dbReference type="PANTHER" id="PTHR33096:SF1">
    <property type="entry name" value="CXC1-LIKE CYSTEINE CLUSTER ASSOCIATED WITH KDZ TRANSPOSASES DOMAIN-CONTAINING PROTEIN"/>
    <property type="match status" value="1"/>
</dbReference>
<evidence type="ECO:0000313" key="3">
    <source>
        <dbReference type="Proteomes" id="UP000807025"/>
    </source>
</evidence>
<dbReference type="Pfam" id="PF18802">
    <property type="entry name" value="CxC1"/>
    <property type="match status" value="1"/>
</dbReference>
<accession>A0A9P6CZN3</accession>
<evidence type="ECO:0000313" key="2">
    <source>
        <dbReference type="EMBL" id="KAF9486621.1"/>
    </source>
</evidence>
<protein>
    <recommendedName>
        <fullName evidence="1">CxC1-like cysteine cluster associated with KDZ transposases domain-containing protein</fullName>
    </recommendedName>
</protein>
<organism evidence="2 3">
    <name type="scientific">Pleurotus eryngii</name>
    <name type="common">Boletus of the steppes</name>
    <dbReference type="NCBI Taxonomy" id="5323"/>
    <lineage>
        <taxon>Eukaryota</taxon>
        <taxon>Fungi</taxon>
        <taxon>Dikarya</taxon>
        <taxon>Basidiomycota</taxon>
        <taxon>Agaricomycotina</taxon>
        <taxon>Agaricomycetes</taxon>
        <taxon>Agaricomycetidae</taxon>
        <taxon>Agaricales</taxon>
        <taxon>Pleurotineae</taxon>
        <taxon>Pleurotaceae</taxon>
        <taxon>Pleurotus</taxon>
    </lineage>
</organism>
<dbReference type="PANTHER" id="PTHR33096">
    <property type="entry name" value="CXC2 DOMAIN-CONTAINING PROTEIN"/>
    <property type="match status" value="1"/>
</dbReference>
<proteinExistence type="predicted"/>
<feature type="domain" description="CxC1-like cysteine cluster associated with KDZ transposases" evidence="1">
    <location>
        <begin position="46"/>
        <end position="117"/>
    </location>
</feature>
<dbReference type="Proteomes" id="UP000807025">
    <property type="component" value="Unassembled WGS sequence"/>
</dbReference>
<dbReference type="EMBL" id="MU155088">
    <property type="protein sequence ID" value="KAF9486621.1"/>
    <property type="molecule type" value="Genomic_DNA"/>
</dbReference>
<reference evidence="2" key="1">
    <citation type="submission" date="2020-11" db="EMBL/GenBank/DDBJ databases">
        <authorList>
            <consortium name="DOE Joint Genome Institute"/>
            <person name="Ahrendt S."/>
            <person name="Riley R."/>
            <person name="Andreopoulos W."/>
            <person name="Labutti K."/>
            <person name="Pangilinan J."/>
            <person name="Ruiz-Duenas F.J."/>
            <person name="Barrasa J.M."/>
            <person name="Sanchez-Garcia M."/>
            <person name="Camarero S."/>
            <person name="Miyauchi S."/>
            <person name="Serrano A."/>
            <person name="Linde D."/>
            <person name="Babiker R."/>
            <person name="Drula E."/>
            <person name="Ayuso-Fernandez I."/>
            <person name="Pacheco R."/>
            <person name="Padilla G."/>
            <person name="Ferreira P."/>
            <person name="Barriuso J."/>
            <person name="Kellner H."/>
            <person name="Castanera R."/>
            <person name="Alfaro M."/>
            <person name="Ramirez L."/>
            <person name="Pisabarro A.G."/>
            <person name="Kuo A."/>
            <person name="Tritt A."/>
            <person name="Lipzen A."/>
            <person name="He G."/>
            <person name="Yan M."/>
            <person name="Ng V."/>
            <person name="Cullen D."/>
            <person name="Martin F."/>
            <person name="Rosso M.-N."/>
            <person name="Henrissat B."/>
            <person name="Hibbett D."/>
            <person name="Martinez A.T."/>
            <person name="Grigoriev I.V."/>
        </authorList>
    </citation>
    <scope>NUCLEOTIDE SEQUENCE</scope>
    <source>
        <strain evidence="2">ATCC 90797</strain>
    </source>
</reference>
<dbReference type="InterPro" id="IPR041320">
    <property type="entry name" value="CxC1"/>
</dbReference>
<sequence length="384" mass="42588">MHHRRSGTPARTSVSVNSRNTNYYVCSLIVSTSLQPSQSAKRFNLDITDFATLEASGCSCQSVAQRLVLHGLFPTAPSQPRIAISINLLNFYHTLFEESCDVVHAMAQALRKFYQRRGYMLNNSRTGDEAKDPFRRSLGYAIQWHDSLRVLVDHEVDRAIAGSLSEAHDAAPSIINKSPVAIDDTPPVKKPKLARNRKCSRELQNRCPACFGGDTFGQSFHEGGDVHVAIDGNFHHRHRRSAGDSPHFYDPEYFLSKMQVDAVGERISRLRKTQPRTTTQIVPTEAIDECQRSHDAANDNKAKSNAEQFDNHGCSALVCRHGSPLLAANIDTPGEQQKYAVALIEHLFGLMPKNANIVVLYDVGCVLDRSLQLVRPLSATGSIL</sequence>
<evidence type="ECO:0000259" key="1">
    <source>
        <dbReference type="Pfam" id="PF18802"/>
    </source>
</evidence>
<name>A0A9P6CZN3_PLEER</name>
<keyword evidence="3" id="KW-1185">Reference proteome</keyword>
<dbReference type="OrthoDB" id="3253684at2759"/>